<feature type="non-terminal residue" evidence="1">
    <location>
        <position position="1"/>
    </location>
</feature>
<name>A0AA86TAV4_9FABA</name>
<gene>
    <name evidence="1" type="ORF">AYBTSS11_LOCUS22267</name>
</gene>
<protein>
    <submittedName>
        <fullName evidence="1">Uncharacterized protein</fullName>
    </submittedName>
</protein>
<dbReference type="AlphaFoldDB" id="A0AA86TAV4"/>
<dbReference type="Proteomes" id="UP001189624">
    <property type="component" value="Chromosome 7"/>
</dbReference>
<dbReference type="Gramene" id="rna-AYBTSS11_LOCUS22267">
    <property type="protein sequence ID" value="CAJ1969453.1"/>
    <property type="gene ID" value="gene-AYBTSS11_LOCUS22267"/>
</dbReference>
<feature type="non-terminal residue" evidence="1">
    <location>
        <position position="62"/>
    </location>
</feature>
<proteinExistence type="predicted"/>
<evidence type="ECO:0000313" key="1">
    <source>
        <dbReference type="EMBL" id="CAJ1969453.1"/>
    </source>
</evidence>
<reference evidence="1" key="1">
    <citation type="submission" date="2023-10" db="EMBL/GenBank/DDBJ databases">
        <authorList>
            <person name="Domelevo Entfellner J.-B."/>
        </authorList>
    </citation>
    <scope>NUCLEOTIDE SEQUENCE</scope>
</reference>
<organism evidence="1 2">
    <name type="scientific">Sphenostylis stenocarpa</name>
    <dbReference type="NCBI Taxonomy" id="92480"/>
    <lineage>
        <taxon>Eukaryota</taxon>
        <taxon>Viridiplantae</taxon>
        <taxon>Streptophyta</taxon>
        <taxon>Embryophyta</taxon>
        <taxon>Tracheophyta</taxon>
        <taxon>Spermatophyta</taxon>
        <taxon>Magnoliopsida</taxon>
        <taxon>eudicotyledons</taxon>
        <taxon>Gunneridae</taxon>
        <taxon>Pentapetalae</taxon>
        <taxon>rosids</taxon>
        <taxon>fabids</taxon>
        <taxon>Fabales</taxon>
        <taxon>Fabaceae</taxon>
        <taxon>Papilionoideae</taxon>
        <taxon>50 kb inversion clade</taxon>
        <taxon>NPAAA clade</taxon>
        <taxon>indigoferoid/millettioid clade</taxon>
        <taxon>Phaseoleae</taxon>
        <taxon>Sphenostylis</taxon>
    </lineage>
</organism>
<sequence length="62" mass="7355">DQHLYPWKELQEILDKIQFIPLDFDEEVTVVARMFNDICTLKKNKLTLDTQMVELKVACTNK</sequence>
<dbReference type="EMBL" id="OY731404">
    <property type="protein sequence ID" value="CAJ1969453.1"/>
    <property type="molecule type" value="Genomic_DNA"/>
</dbReference>
<keyword evidence="2" id="KW-1185">Reference proteome</keyword>
<accession>A0AA86TAV4</accession>
<evidence type="ECO:0000313" key="2">
    <source>
        <dbReference type="Proteomes" id="UP001189624"/>
    </source>
</evidence>